<feature type="region of interest" description="Disordered" evidence="1">
    <location>
        <begin position="299"/>
        <end position="322"/>
    </location>
</feature>
<evidence type="ECO:0000256" key="1">
    <source>
        <dbReference type="SAM" id="MobiDB-lite"/>
    </source>
</evidence>
<reference evidence="2 3" key="1">
    <citation type="journal article" date="2019" name="Int. J. Syst. Evol. Microbiol.">
        <title>The Global Catalogue of Microorganisms (GCM) 10K type strain sequencing project: providing services to taxonomists for standard genome sequencing and annotation.</title>
        <authorList>
            <consortium name="The Broad Institute Genomics Platform"/>
            <consortium name="The Broad Institute Genome Sequencing Center for Infectious Disease"/>
            <person name="Wu L."/>
            <person name="Ma J."/>
        </authorList>
    </citation>
    <scope>NUCLEOTIDE SEQUENCE [LARGE SCALE GENOMIC DNA]</scope>
    <source>
        <strain evidence="2 3">JCM 3146</strain>
    </source>
</reference>
<evidence type="ECO:0000313" key="3">
    <source>
        <dbReference type="Proteomes" id="UP001501822"/>
    </source>
</evidence>
<evidence type="ECO:0000313" key="2">
    <source>
        <dbReference type="EMBL" id="GAA0345225.1"/>
    </source>
</evidence>
<keyword evidence="3" id="KW-1185">Reference proteome</keyword>
<protein>
    <submittedName>
        <fullName evidence="2">Copper transporter</fullName>
    </submittedName>
</protein>
<name>A0ABN0WRW0_9ACTN</name>
<organism evidence="2 3">
    <name type="scientific">Actinoallomurus spadix</name>
    <dbReference type="NCBI Taxonomy" id="79912"/>
    <lineage>
        <taxon>Bacteria</taxon>
        <taxon>Bacillati</taxon>
        <taxon>Actinomycetota</taxon>
        <taxon>Actinomycetes</taxon>
        <taxon>Streptosporangiales</taxon>
        <taxon>Thermomonosporaceae</taxon>
        <taxon>Actinoallomurus</taxon>
    </lineage>
</organism>
<dbReference type="InterPro" id="IPR021522">
    <property type="entry name" value="MctB"/>
</dbReference>
<dbReference type="RefSeq" id="WP_252804847.1">
    <property type="nucleotide sequence ID" value="NZ_BAAABM010000034.1"/>
</dbReference>
<dbReference type="Pfam" id="PF11382">
    <property type="entry name" value="MctB"/>
    <property type="match status" value="1"/>
</dbReference>
<dbReference type="EMBL" id="BAAABM010000034">
    <property type="protein sequence ID" value="GAA0345225.1"/>
    <property type="molecule type" value="Genomic_DNA"/>
</dbReference>
<sequence>MIDFRYHLVSIIAVFLSLALGLVVGASALRGPLVDQLKETSNRLKNNNETLRRQKDAAGQVNTYNDQVINAAAGQMVAGRLKDESVVFVEAPGADDQMRAQTADMVSKAGARISGYVTLQSKYLDPNQQATLSELTDRLKPAGLTFSADATSAERTASELAWVLVTKQAARSGQEDLAAGQVLPGFKAAGFLTYSGQPATRATLAIVIAPAAASSDKNADADNKALGALPKALSTYGEGAVVAGDADSATDGGLIKALRDDDVKGHVATVDTADSPAGRLTAVLALAAAKQGKAGDYGIGSKVDGALPTPVPTPTPTMTKKK</sequence>
<dbReference type="Proteomes" id="UP001501822">
    <property type="component" value="Unassembled WGS sequence"/>
</dbReference>
<proteinExistence type="predicted"/>
<accession>A0ABN0WRW0</accession>
<gene>
    <name evidence="2" type="ORF">GCM10010151_38550</name>
</gene>
<comment type="caution">
    <text evidence="2">The sequence shown here is derived from an EMBL/GenBank/DDBJ whole genome shotgun (WGS) entry which is preliminary data.</text>
</comment>